<keyword evidence="2" id="KW-1185">Reference proteome</keyword>
<reference evidence="1" key="1">
    <citation type="submission" date="2020-05" db="EMBL/GenBank/DDBJ databases">
        <title>Large-scale comparative analyses of tick genomes elucidate their genetic diversity and vector capacities.</title>
        <authorList>
            <person name="Jia N."/>
            <person name="Wang J."/>
            <person name="Shi W."/>
            <person name="Du L."/>
            <person name="Sun Y."/>
            <person name="Zhan W."/>
            <person name="Jiang J."/>
            <person name="Wang Q."/>
            <person name="Zhang B."/>
            <person name="Ji P."/>
            <person name="Sakyi L.B."/>
            <person name="Cui X."/>
            <person name="Yuan T."/>
            <person name="Jiang B."/>
            <person name="Yang W."/>
            <person name="Lam T.T.-Y."/>
            <person name="Chang Q."/>
            <person name="Ding S."/>
            <person name="Wang X."/>
            <person name="Zhu J."/>
            <person name="Ruan X."/>
            <person name="Zhao L."/>
            <person name="Wei J."/>
            <person name="Que T."/>
            <person name="Du C."/>
            <person name="Cheng J."/>
            <person name="Dai P."/>
            <person name="Han X."/>
            <person name="Huang E."/>
            <person name="Gao Y."/>
            <person name="Liu J."/>
            <person name="Shao H."/>
            <person name="Ye R."/>
            <person name="Li L."/>
            <person name="Wei W."/>
            <person name="Wang X."/>
            <person name="Wang C."/>
            <person name="Yang T."/>
            <person name="Huo Q."/>
            <person name="Li W."/>
            <person name="Guo W."/>
            <person name="Chen H."/>
            <person name="Zhou L."/>
            <person name="Ni X."/>
            <person name="Tian J."/>
            <person name="Zhou Y."/>
            <person name="Sheng Y."/>
            <person name="Liu T."/>
            <person name="Pan Y."/>
            <person name="Xia L."/>
            <person name="Li J."/>
            <person name="Zhao F."/>
            <person name="Cao W."/>
        </authorList>
    </citation>
    <scope>NUCLEOTIDE SEQUENCE</scope>
    <source>
        <strain evidence="1">Hyas-2018</strain>
    </source>
</reference>
<evidence type="ECO:0000313" key="2">
    <source>
        <dbReference type="Proteomes" id="UP000821845"/>
    </source>
</evidence>
<gene>
    <name evidence="1" type="ORF">HPB50_014953</name>
</gene>
<proteinExistence type="predicted"/>
<name>A0ACB7S0G2_HYAAI</name>
<sequence length="434" mass="49977">MNRTIAFVRILPALVMVLRGFAYSAASPFHCDVGEEVARLATKAATLRLHRTAALHSIVRRYYNARSCRPEPSFGNMSGYLQDLDERQRTALEQFREAVADVRRPQDTDANLLRWLRAREFDLDRAEQMFRQHLEWRKQYNVDTLLTDYKVPKVLPQADIYRHCMYLLELQEKIKKDKSRELGREIETQYVIMDYEGFSVRQLYSWQVLNLLTDLLKMYETNFPESLEKAFVINVPSFFPILWKIMRPLLTQRTVDKVGIYGKDGWKAAIAECMDLSKLPAHWGGTLKGPDGDPRCPHLVCPGGEVPDEYRDDLASKRLYGREGVQHFSVDRRGRFEMPVTVDQPGSRIRWTFQTAKGDLAFGVRYQPPSSGGVEEQVLEVHRIPSCSLVPEHGSHVCTKRGTYVLQFDNSFSWMSSKDVAYEIQIVPPPPPAS</sequence>
<protein>
    <submittedName>
        <fullName evidence="1">Uncharacterized protein</fullName>
    </submittedName>
</protein>
<evidence type="ECO:0000313" key="1">
    <source>
        <dbReference type="EMBL" id="KAH6928363.1"/>
    </source>
</evidence>
<organism evidence="1 2">
    <name type="scientific">Hyalomma asiaticum</name>
    <name type="common">Tick</name>
    <dbReference type="NCBI Taxonomy" id="266040"/>
    <lineage>
        <taxon>Eukaryota</taxon>
        <taxon>Metazoa</taxon>
        <taxon>Ecdysozoa</taxon>
        <taxon>Arthropoda</taxon>
        <taxon>Chelicerata</taxon>
        <taxon>Arachnida</taxon>
        <taxon>Acari</taxon>
        <taxon>Parasitiformes</taxon>
        <taxon>Ixodida</taxon>
        <taxon>Ixodoidea</taxon>
        <taxon>Ixodidae</taxon>
        <taxon>Hyalomminae</taxon>
        <taxon>Hyalomma</taxon>
    </lineage>
</organism>
<dbReference type="Proteomes" id="UP000821845">
    <property type="component" value="Chromosome 6"/>
</dbReference>
<accession>A0ACB7S0G2</accession>
<dbReference type="EMBL" id="CM023486">
    <property type="protein sequence ID" value="KAH6928363.1"/>
    <property type="molecule type" value="Genomic_DNA"/>
</dbReference>
<comment type="caution">
    <text evidence="1">The sequence shown here is derived from an EMBL/GenBank/DDBJ whole genome shotgun (WGS) entry which is preliminary data.</text>
</comment>